<dbReference type="PRINTS" id="PR00032">
    <property type="entry name" value="HTHARAC"/>
</dbReference>
<dbReference type="InterPro" id="IPR018060">
    <property type="entry name" value="HTH_AraC"/>
</dbReference>
<name>A0A9D1JZL2_9FIRM</name>
<evidence type="ECO:0000313" key="7">
    <source>
        <dbReference type="Proteomes" id="UP000824002"/>
    </source>
</evidence>
<dbReference type="AlphaFoldDB" id="A0A9D1JZL2"/>
<protein>
    <submittedName>
        <fullName evidence="6">Helix-turn-helix domain-containing protein</fullName>
    </submittedName>
</protein>
<dbReference type="EMBL" id="DVJP01000027">
    <property type="protein sequence ID" value="HIS75847.1"/>
    <property type="molecule type" value="Genomic_DNA"/>
</dbReference>
<proteinExistence type="predicted"/>
<dbReference type="PANTHER" id="PTHR43280:SF28">
    <property type="entry name" value="HTH-TYPE TRANSCRIPTIONAL ACTIVATOR RHAS"/>
    <property type="match status" value="1"/>
</dbReference>
<feature type="transmembrane region" description="Helical" evidence="4">
    <location>
        <begin position="276"/>
        <end position="298"/>
    </location>
</feature>
<keyword evidence="4" id="KW-0812">Transmembrane</keyword>
<reference evidence="6" key="1">
    <citation type="submission" date="2020-10" db="EMBL/GenBank/DDBJ databases">
        <authorList>
            <person name="Gilroy R."/>
        </authorList>
    </citation>
    <scope>NUCLEOTIDE SEQUENCE</scope>
    <source>
        <strain evidence="6">CHK199-13235</strain>
    </source>
</reference>
<dbReference type="PROSITE" id="PS01124">
    <property type="entry name" value="HTH_ARAC_FAMILY_2"/>
    <property type="match status" value="1"/>
</dbReference>
<keyword evidence="1" id="KW-0805">Transcription regulation</keyword>
<dbReference type="SMART" id="SM00342">
    <property type="entry name" value="HTH_ARAC"/>
    <property type="match status" value="1"/>
</dbReference>
<keyword evidence="2" id="KW-0238">DNA-binding</keyword>
<feature type="transmembrane region" description="Helical" evidence="4">
    <location>
        <begin position="18"/>
        <end position="37"/>
    </location>
</feature>
<dbReference type="InterPro" id="IPR009057">
    <property type="entry name" value="Homeodomain-like_sf"/>
</dbReference>
<organism evidence="6 7">
    <name type="scientific">Candidatus Merdivicinus excrementipullorum</name>
    <dbReference type="NCBI Taxonomy" id="2840867"/>
    <lineage>
        <taxon>Bacteria</taxon>
        <taxon>Bacillati</taxon>
        <taxon>Bacillota</taxon>
        <taxon>Clostridia</taxon>
        <taxon>Eubacteriales</taxon>
        <taxon>Oscillospiraceae</taxon>
        <taxon>Oscillospiraceae incertae sedis</taxon>
        <taxon>Candidatus Merdivicinus</taxon>
    </lineage>
</organism>
<evidence type="ECO:0000256" key="1">
    <source>
        <dbReference type="ARBA" id="ARBA00023015"/>
    </source>
</evidence>
<evidence type="ECO:0000256" key="2">
    <source>
        <dbReference type="ARBA" id="ARBA00023125"/>
    </source>
</evidence>
<evidence type="ECO:0000313" key="6">
    <source>
        <dbReference type="EMBL" id="HIS75847.1"/>
    </source>
</evidence>
<keyword evidence="3" id="KW-0804">Transcription</keyword>
<accession>A0A9D1JZL2</accession>
<feature type="domain" description="HTH araC/xylS-type" evidence="5">
    <location>
        <begin position="609"/>
        <end position="707"/>
    </location>
</feature>
<sequence length="709" mass="82196">MHRPVINSKFLLTLVQRGLAIIIVIILFILSSTLYFYHQINRNWNTQFYEKANFTIDQMEARFSNYINCTYIFQNNQKIQYLSSQSEKTFSYVQSTYVSEVSELIDAVSSPFTEISNICLYFPAIDLMVDRKGSSNLEVFQKYGNNAVFTSLANRDDNLQKVVEILQNSENYAESSLEIQTVGQNHYLIFPGSRCSFIMIINDGELNRQLQGELFTEEALLEIYDASGTLFAKNYTGVKPEQSSRTLSLSKSGQSYGLQYYFDFNMLSYYEIMTQITSVSALACLAVVFIVVGILWSLKRRLYNPLNKLIKNYRLEIPQGTVHEYSLVENTFHKYDAISNELETMRSEMDQELEGYAINQLMYEYGESNQTFSPKITSYCVVVADFETNAGEKDVESSKTFYERLSGHFHIVKILSSTFSDVYMVPVQEQERLNSVVSAALQDVNSSVSICGISDCLTGIRQLKAAYRQAQRALWENRTAQRSFICFSNVRDAKPSATPLYSEQETKFLNSVLSHNYKDMEEYYEQLVMLYQNSNLERRHKLLLHLYDLLCIILTNEQINPDEFFNEVSSQFSESILSSCNIDYLTRQLRICYQKYVLSHTEDKDTLLKMMTDFIDQNINRNISLQELADEMHLSYSYMGRYFRSHMDMGFVEYVQLRKITLAQDLLLNTQMNLSEIAEKTGFTTVNSFFRTFKKIAGITPTQYRNQNR</sequence>
<evidence type="ECO:0000259" key="5">
    <source>
        <dbReference type="PROSITE" id="PS01124"/>
    </source>
</evidence>
<dbReference type="GO" id="GO:0043565">
    <property type="term" value="F:sequence-specific DNA binding"/>
    <property type="evidence" value="ECO:0007669"/>
    <property type="project" value="InterPro"/>
</dbReference>
<dbReference type="Pfam" id="PF12833">
    <property type="entry name" value="HTH_18"/>
    <property type="match status" value="1"/>
</dbReference>
<reference evidence="6" key="2">
    <citation type="journal article" date="2021" name="PeerJ">
        <title>Extensive microbial diversity within the chicken gut microbiome revealed by metagenomics and culture.</title>
        <authorList>
            <person name="Gilroy R."/>
            <person name="Ravi A."/>
            <person name="Getino M."/>
            <person name="Pursley I."/>
            <person name="Horton D.L."/>
            <person name="Alikhan N.F."/>
            <person name="Baker D."/>
            <person name="Gharbi K."/>
            <person name="Hall N."/>
            <person name="Watson M."/>
            <person name="Adriaenssens E.M."/>
            <person name="Foster-Nyarko E."/>
            <person name="Jarju S."/>
            <person name="Secka A."/>
            <person name="Antonio M."/>
            <person name="Oren A."/>
            <person name="Chaudhuri R.R."/>
            <person name="La Ragione R."/>
            <person name="Hildebrand F."/>
            <person name="Pallen M.J."/>
        </authorList>
    </citation>
    <scope>NUCLEOTIDE SEQUENCE</scope>
    <source>
        <strain evidence="6">CHK199-13235</strain>
    </source>
</reference>
<comment type="caution">
    <text evidence="6">The sequence shown here is derived from an EMBL/GenBank/DDBJ whole genome shotgun (WGS) entry which is preliminary data.</text>
</comment>
<dbReference type="GO" id="GO:0003700">
    <property type="term" value="F:DNA-binding transcription factor activity"/>
    <property type="evidence" value="ECO:0007669"/>
    <property type="project" value="InterPro"/>
</dbReference>
<dbReference type="SUPFAM" id="SSF46689">
    <property type="entry name" value="Homeodomain-like"/>
    <property type="match status" value="2"/>
</dbReference>
<dbReference type="PROSITE" id="PS00041">
    <property type="entry name" value="HTH_ARAC_FAMILY_1"/>
    <property type="match status" value="1"/>
</dbReference>
<dbReference type="InterPro" id="IPR018062">
    <property type="entry name" value="HTH_AraC-typ_CS"/>
</dbReference>
<keyword evidence="4" id="KW-0472">Membrane</keyword>
<dbReference type="PANTHER" id="PTHR43280">
    <property type="entry name" value="ARAC-FAMILY TRANSCRIPTIONAL REGULATOR"/>
    <property type="match status" value="1"/>
</dbReference>
<keyword evidence="4" id="KW-1133">Transmembrane helix</keyword>
<dbReference type="Proteomes" id="UP000824002">
    <property type="component" value="Unassembled WGS sequence"/>
</dbReference>
<dbReference type="InterPro" id="IPR020449">
    <property type="entry name" value="Tscrpt_reg_AraC-type_HTH"/>
</dbReference>
<evidence type="ECO:0000256" key="4">
    <source>
        <dbReference type="SAM" id="Phobius"/>
    </source>
</evidence>
<evidence type="ECO:0000256" key="3">
    <source>
        <dbReference type="ARBA" id="ARBA00023163"/>
    </source>
</evidence>
<gene>
    <name evidence="6" type="ORF">IAB51_03455</name>
</gene>
<dbReference type="Gene3D" id="1.10.10.60">
    <property type="entry name" value="Homeodomain-like"/>
    <property type="match status" value="2"/>
</dbReference>